<dbReference type="GeneID" id="63797035"/>
<evidence type="ECO:0000313" key="2">
    <source>
        <dbReference type="EMBL" id="RAO71808.1"/>
    </source>
</evidence>
<feature type="region of interest" description="Disordered" evidence="1">
    <location>
        <begin position="326"/>
        <end position="422"/>
    </location>
</feature>
<comment type="caution">
    <text evidence="2">The sequence shown here is derived from an EMBL/GenBank/DDBJ whole genome shotgun (WGS) entry which is preliminary data.</text>
</comment>
<feature type="compositionally biased region" description="Polar residues" evidence="1">
    <location>
        <begin position="326"/>
        <end position="336"/>
    </location>
</feature>
<feature type="compositionally biased region" description="Basic and acidic residues" evidence="1">
    <location>
        <begin position="347"/>
        <end position="363"/>
    </location>
</feature>
<gene>
    <name evidence="2" type="ORF">BHQ10_007820</name>
</gene>
<dbReference type="OrthoDB" id="5389734at2759"/>
<dbReference type="Proteomes" id="UP000249363">
    <property type="component" value="Unassembled WGS sequence"/>
</dbReference>
<dbReference type="EMBL" id="MIKG01000017">
    <property type="protein sequence ID" value="RAO71808.1"/>
    <property type="molecule type" value="Genomic_DNA"/>
</dbReference>
<evidence type="ECO:0000256" key="1">
    <source>
        <dbReference type="SAM" id="MobiDB-lite"/>
    </source>
</evidence>
<feature type="region of interest" description="Disordered" evidence="1">
    <location>
        <begin position="270"/>
        <end position="293"/>
    </location>
</feature>
<proteinExistence type="predicted"/>
<dbReference type="STRING" id="1196081.A0A364L7K2"/>
<feature type="compositionally biased region" description="Basic and acidic residues" evidence="1">
    <location>
        <begin position="409"/>
        <end position="421"/>
    </location>
</feature>
<feature type="region of interest" description="Disordered" evidence="1">
    <location>
        <begin position="1"/>
        <end position="36"/>
    </location>
</feature>
<dbReference type="RefSeq" id="XP_040736323.1">
    <property type="nucleotide sequence ID" value="XM_040880558.1"/>
</dbReference>
<organism evidence="2 3">
    <name type="scientific">Talaromyces amestolkiae</name>
    <dbReference type="NCBI Taxonomy" id="1196081"/>
    <lineage>
        <taxon>Eukaryota</taxon>
        <taxon>Fungi</taxon>
        <taxon>Dikarya</taxon>
        <taxon>Ascomycota</taxon>
        <taxon>Pezizomycotina</taxon>
        <taxon>Eurotiomycetes</taxon>
        <taxon>Eurotiomycetidae</taxon>
        <taxon>Eurotiales</taxon>
        <taxon>Trichocomaceae</taxon>
        <taxon>Talaromyces</taxon>
        <taxon>Talaromyces sect. Talaromyces</taxon>
    </lineage>
</organism>
<accession>A0A364L7K2</accession>
<reference evidence="2 3" key="1">
    <citation type="journal article" date="2017" name="Biotechnol. Biofuels">
        <title>Differential beta-glucosidase expression as a function of carbon source availability in Talaromyces amestolkiae: a genomic and proteomic approach.</title>
        <authorList>
            <person name="de Eugenio L.I."/>
            <person name="Mendez-Liter J.A."/>
            <person name="Nieto-Dominguez M."/>
            <person name="Alonso L."/>
            <person name="Gil-Munoz J."/>
            <person name="Barriuso J."/>
            <person name="Prieto A."/>
            <person name="Martinez M.J."/>
        </authorList>
    </citation>
    <scope>NUCLEOTIDE SEQUENCE [LARGE SCALE GENOMIC DNA]</scope>
    <source>
        <strain evidence="2 3">CIB</strain>
    </source>
</reference>
<sequence>MPLIQSEEEWLEQTAKAQREAEEVEAEDPSLNDAPVHPIAQLQGPFEESIAESTVGSHSNWQVFIDAHARRNQILTASVYERLLSQIAFGLHLLAQGLAKSEPAVIKILQVHVAELDGFIENTTEDIVIAFSDIEERLTHLRLPLGNIPLFSDMLADEAFRKTVIRDHERIQHIIQRSALAMDDHAKDIEKGLQSVRILGIYLLELREDWNDQTGSLDAVYTAMVGNVDGWKREFKRLKRKAYKLAKSLTMLHQVAFEIQRLVIPRPVSRAEGQQKKVKNTTNGLSKLMHSPLPQSPAEPIAYTAKAQTVSIVAGFTPTTLVKTTYQQESPVSNRPGSVFRRGHQQKPSEYKKELSNKTDRYYARPNTGNMTPRRSVTAPVVSESKSKDVVRKERKGEPQRPKTSSSKAVERFGIPEKESNRPLSRLSSKIDRFQKSTSKIFSVSAFSRSHTKKKTKSESKLEITPKESLKPMERSWIDFDTHDKQMSWSHQPGTQSDVHTLASRKNTAPEFPHLFYMSFLEDQSASDEEDLKSPDEEDMKNLIVEENDLEHQITALPAVTKSMDGSRDKSCEKDDMAAEVASTYSAKNRRFRAKNLHVPPLPKPKFGKPSNPDNNHVIYQNRNWLRPKPSTVFSFISSKKGADESSLNSPSLFRTRHGSGISETPSRPMSSQTNHVHGSTTPVPSFNPTWAAPKDVSARNLETPPISPKALSSATAGANMRPGTSQSSARGSIRDNSGPTNEMPKNTSTVNTHERSVSSATKARGNSDIRSASPLSVTTTLEKPQHGGLSLFPRTPTTPRVRKFVSMTSLREVTAADDIDDRPPRSRG</sequence>
<feature type="region of interest" description="Disordered" evidence="1">
    <location>
        <begin position="640"/>
        <end position="772"/>
    </location>
</feature>
<feature type="compositionally biased region" description="Polar residues" evidence="1">
    <location>
        <begin position="711"/>
        <end position="762"/>
    </location>
</feature>
<name>A0A364L7K2_TALAM</name>
<feature type="compositionally biased region" description="Basic and acidic residues" evidence="1">
    <location>
        <begin position="385"/>
        <end position="401"/>
    </location>
</feature>
<feature type="compositionally biased region" description="Polar residues" evidence="1">
    <location>
        <begin position="662"/>
        <end position="689"/>
    </location>
</feature>
<dbReference type="AlphaFoldDB" id="A0A364L7K2"/>
<protein>
    <submittedName>
        <fullName evidence="2">Uncharacterized protein</fullName>
    </submittedName>
</protein>
<evidence type="ECO:0000313" key="3">
    <source>
        <dbReference type="Proteomes" id="UP000249363"/>
    </source>
</evidence>
<keyword evidence="3" id="KW-1185">Reference proteome</keyword>
<feature type="compositionally biased region" description="Acidic residues" evidence="1">
    <location>
        <begin position="1"/>
        <end position="11"/>
    </location>
</feature>